<protein>
    <submittedName>
        <fullName evidence="1">YhfH family protein</fullName>
    </submittedName>
</protein>
<proteinExistence type="predicted"/>
<comment type="caution">
    <text evidence="1">The sequence shown here is derived from an EMBL/GenBank/DDBJ whole genome shotgun (WGS) entry which is preliminary data.</text>
</comment>
<reference evidence="1 2" key="1">
    <citation type="submission" date="2018-03" db="EMBL/GenBank/DDBJ databases">
        <title>Alkalicoccus saliphilus sp. nov., isolated from a mineral pool.</title>
        <authorList>
            <person name="Zhao B."/>
        </authorList>
    </citation>
    <scope>NUCLEOTIDE SEQUENCE [LARGE SCALE GENOMIC DNA]</scope>
    <source>
        <strain evidence="1 2">6AG</strain>
    </source>
</reference>
<dbReference type="EMBL" id="PZJJ01000006">
    <property type="protein sequence ID" value="PTL39501.1"/>
    <property type="molecule type" value="Genomic_DNA"/>
</dbReference>
<dbReference type="Proteomes" id="UP000240509">
    <property type="component" value="Unassembled WGS sequence"/>
</dbReference>
<accession>A0A2T4U7X6</accession>
<dbReference type="AlphaFoldDB" id="A0A2T4U7X6"/>
<organism evidence="1 2">
    <name type="scientific">Alkalicoccus saliphilus</name>
    <dbReference type="NCBI Taxonomy" id="200989"/>
    <lineage>
        <taxon>Bacteria</taxon>
        <taxon>Bacillati</taxon>
        <taxon>Bacillota</taxon>
        <taxon>Bacilli</taxon>
        <taxon>Bacillales</taxon>
        <taxon>Bacillaceae</taxon>
        <taxon>Alkalicoccus</taxon>
    </lineage>
</organism>
<evidence type="ECO:0000313" key="1">
    <source>
        <dbReference type="EMBL" id="PTL39501.1"/>
    </source>
</evidence>
<dbReference type="Pfam" id="PF14149">
    <property type="entry name" value="YhfH"/>
    <property type="match status" value="1"/>
</dbReference>
<dbReference type="InterPro" id="IPR025432">
    <property type="entry name" value="YhfH-like"/>
</dbReference>
<dbReference type="OrthoDB" id="1122256at2"/>
<gene>
    <name evidence="1" type="ORF">C6Y45_05515</name>
</gene>
<name>A0A2T4U7X6_9BACI</name>
<keyword evidence="2" id="KW-1185">Reference proteome</keyword>
<evidence type="ECO:0000313" key="2">
    <source>
        <dbReference type="Proteomes" id="UP000240509"/>
    </source>
</evidence>
<sequence length="47" mass="5368">MMMSAVEFFRNLPPKQCSKCGNPLDEMHESYIQKCQECEQDAAASQL</sequence>